<sequence>METNRTKTSPGSGFDAQVGALLDRVHESSSFIDSLMAMPVAGEDDAPRAWNAAVTRRLERRLANAMRVIIEGEPEKKSA</sequence>
<protein>
    <submittedName>
        <fullName evidence="1">Uncharacterized protein</fullName>
    </submittedName>
</protein>
<dbReference type="Proteomes" id="UP001556196">
    <property type="component" value="Unassembled WGS sequence"/>
</dbReference>
<evidence type="ECO:0000313" key="2">
    <source>
        <dbReference type="Proteomes" id="UP001556196"/>
    </source>
</evidence>
<comment type="caution">
    <text evidence="1">The sequence shown here is derived from an EMBL/GenBank/DDBJ whole genome shotgun (WGS) entry which is preliminary data.</text>
</comment>
<proteinExistence type="predicted"/>
<gene>
    <name evidence="1" type="ORF">ABUE31_06000</name>
</gene>
<accession>A0ABV3QXF0</accession>
<organism evidence="1 2">
    <name type="scientific">Mesorhizobium marinum</name>
    <dbReference type="NCBI Taxonomy" id="3228790"/>
    <lineage>
        <taxon>Bacteria</taxon>
        <taxon>Pseudomonadati</taxon>
        <taxon>Pseudomonadota</taxon>
        <taxon>Alphaproteobacteria</taxon>
        <taxon>Hyphomicrobiales</taxon>
        <taxon>Phyllobacteriaceae</taxon>
        <taxon>Mesorhizobium</taxon>
    </lineage>
</organism>
<evidence type="ECO:0000313" key="1">
    <source>
        <dbReference type="EMBL" id="MEW9805535.1"/>
    </source>
</evidence>
<dbReference type="RefSeq" id="WP_367722630.1">
    <property type="nucleotide sequence ID" value="NZ_JBFOCH010000001.1"/>
</dbReference>
<keyword evidence="2" id="KW-1185">Reference proteome</keyword>
<dbReference type="EMBL" id="JBFOCI010000002">
    <property type="protein sequence ID" value="MEW9805535.1"/>
    <property type="molecule type" value="Genomic_DNA"/>
</dbReference>
<name>A0ABV3QXF0_9HYPH</name>
<reference evidence="1 2" key="1">
    <citation type="submission" date="2024-06" db="EMBL/GenBank/DDBJ databases">
        <authorList>
            <person name="Tuo L."/>
        </authorList>
    </citation>
    <scope>NUCLEOTIDE SEQUENCE [LARGE SCALE GENOMIC DNA]</scope>
    <source>
        <strain evidence="1 2">ZMM04-5</strain>
    </source>
</reference>